<dbReference type="AlphaFoldDB" id="A0AAV1R3K9"/>
<dbReference type="PANTHER" id="PTHR47936:SF1">
    <property type="entry name" value="PENTATRICOPEPTIDE REPEAT-CONTAINING PROTEIN GUN1, CHLOROPLASTIC"/>
    <property type="match status" value="1"/>
</dbReference>
<dbReference type="InterPro" id="IPR011990">
    <property type="entry name" value="TPR-like_helical_dom_sf"/>
</dbReference>
<dbReference type="Pfam" id="PF13041">
    <property type="entry name" value="PPR_2"/>
    <property type="match status" value="1"/>
</dbReference>
<dbReference type="PROSITE" id="PS51375">
    <property type="entry name" value="PPR"/>
    <property type="match status" value="1"/>
</dbReference>
<evidence type="ECO:0000313" key="4">
    <source>
        <dbReference type="EMBL" id="CAK7327024.1"/>
    </source>
</evidence>
<evidence type="ECO:0000313" key="5">
    <source>
        <dbReference type="Proteomes" id="UP001314170"/>
    </source>
</evidence>
<name>A0AAV1R3K9_9ROSI</name>
<evidence type="ECO:0008006" key="6">
    <source>
        <dbReference type="Google" id="ProtNLM"/>
    </source>
</evidence>
<dbReference type="GO" id="GO:0009507">
    <property type="term" value="C:chloroplast"/>
    <property type="evidence" value="ECO:0007669"/>
    <property type="project" value="TreeGrafter"/>
</dbReference>
<feature type="repeat" description="PPR" evidence="3">
    <location>
        <begin position="62"/>
        <end position="96"/>
    </location>
</feature>
<dbReference type="Gene3D" id="1.25.40.10">
    <property type="entry name" value="Tetratricopeptide repeat domain"/>
    <property type="match status" value="1"/>
</dbReference>
<sequence length="153" mass="17329">MHQNPSPPPPQLTTHKSTLPFLLYESPKSELASYFFDRSSTRFVSKLHFGRERKRNEQGKLASAMISTLGSAYGRSGYCNKAIKVFDSMKDYGLKPNLVTYNVVIDACGKMVKKGCWQQANAFRWLSWNFYVAIHALAIVDTSRDHVLRPPVA</sequence>
<dbReference type="InterPro" id="IPR002885">
    <property type="entry name" value="PPR_rpt"/>
</dbReference>
<dbReference type="Proteomes" id="UP001314170">
    <property type="component" value="Unassembled WGS sequence"/>
</dbReference>
<proteinExistence type="inferred from homology"/>
<keyword evidence="5" id="KW-1185">Reference proteome</keyword>
<dbReference type="NCBIfam" id="TIGR00756">
    <property type="entry name" value="PPR"/>
    <property type="match status" value="1"/>
</dbReference>
<organism evidence="4 5">
    <name type="scientific">Dovyalis caffra</name>
    <dbReference type="NCBI Taxonomy" id="77055"/>
    <lineage>
        <taxon>Eukaryota</taxon>
        <taxon>Viridiplantae</taxon>
        <taxon>Streptophyta</taxon>
        <taxon>Embryophyta</taxon>
        <taxon>Tracheophyta</taxon>
        <taxon>Spermatophyta</taxon>
        <taxon>Magnoliopsida</taxon>
        <taxon>eudicotyledons</taxon>
        <taxon>Gunneridae</taxon>
        <taxon>Pentapetalae</taxon>
        <taxon>rosids</taxon>
        <taxon>fabids</taxon>
        <taxon>Malpighiales</taxon>
        <taxon>Salicaceae</taxon>
        <taxon>Flacourtieae</taxon>
        <taxon>Dovyalis</taxon>
    </lineage>
</organism>
<reference evidence="4 5" key="1">
    <citation type="submission" date="2024-01" db="EMBL/GenBank/DDBJ databases">
        <authorList>
            <person name="Waweru B."/>
        </authorList>
    </citation>
    <scope>NUCLEOTIDE SEQUENCE [LARGE SCALE GENOMIC DNA]</scope>
</reference>
<evidence type="ECO:0000256" key="3">
    <source>
        <dbReference type="PROSITE-ProRule" id="PRU00708"/>
    </source>
</evidence>
<dbReference type="EMBL" id="CAWUPB010000851">
    <property type="protein sequence ID" value="CAK7327024.1"/>
    <property type="molecule type" value="Genomic_DNA"/>
</dbReference>
<dbReference type="GO" id="GO:0010019">
    <property type="term" value="P:chloroplast-nucleus signaling pathway"/>
    <property type="evidence" value="ECO:0007669"/>
    <property type="project" value="TreeGrafter"/>
</dbReference>
<keyword evidence="2" id="KW-0677">Repeat</keyword>
<evidence type="ECO:0000256" key="1">
    <source>
        <dbReference type="ARBA" id="ARBA00007626"/>
    </source>
</evidence>
<comment type="similarity">
    <text evidence="1">Belongs to the PPR family. P subfamily.</text>
</comment>
<accession>A0AAV1R3K9</accession>
<evidence type="ECO:0000256" key="2">
    <source>
        <dbReference type="ARBA" id="ARBA00022737"/>
    </source>
</evidence>
<dbReference type="GO" id="GO:0031930">
    <property type="term" value="P:mitochondria-nucleus signaling pathway"/>
    <property type="evidence" value="ECO:0007669"/>
    <property type="project" value="TreeGrafter"/>
</dbReference>
<protein>
    <recommendedName>
        <fullName evidence="6">Pentatricopeptide repeat-containing protein</fullName>
    </recommendedName>
</protein>
<gene>
    <name evidence="4" type="ORF">DCAF_LOCUS4731</name>
</gene>
<comment type="caution">
    <text evidence="4">The sequence shown here is derived from an EMBL/GenBank/DDBJ whole genome shotgun (WGS) entry which is preliminary data.</text>
</comment>
<dbReference type="PANTHER" id="PTHR47936">
    <property type="entry name" value="PPR_LONG DOMAIN-CONTAINING PROTEIN"/>
    <property type="match status" value="1"/>
</dbReference>